<comment type="subcellular location">
    <subcellularLocation>
        <location evidence="1">Cell membrane</location>
        <topology evidence="1">Multi-pass membrane protein</topology>
    </subcellularLocation>
</comment>
<evidence type="ECO:0000256" key="1">
    <source>
        <dbReference type="ARBA" id="ARBA00004651"/>
    </source>
</evidence>
<feature type="transmembrane region" description="Helical" evidence="7">
    <location>
        <begin position="269"/>
        <end position="295"/>
    </location>
</feature>
<evidence type="ECO:0000256" key="2">
    <source>
        <dbReference type="ARBA" id="ARBA00022475"/>
    </source>
</evidence>
<proteinExistence type="predicted"/>
<sequence>MRWKSIIWNGLFVAALCLAGFLLYRIFQQYSLDDIARSVHSIPFSTFCAGLLFAAASYLCLSCFDLLAICSLGKSLPYRKILLASFVSLSLGHNIGFAGLSSGAFRYRYYSRWGLTAEDVAKIILFCGVTVGLGLTTLGALALIVNPDDAARLLRIDPAGARLFGLLALAVPAAYAGLAFFVRGRLRLWRWSFQLPKISIALAQVGVGTINFMFVSACLHQMLAVFGDVAFFRSVTAYVFANSAILATHVPGGLGVLEATVSYAVPKEASIGALIAFRCAYFFIPLALGSVLLFISEINAHAGRAKRRTSAPRPSRRRGRKGRAGSKIAVPATGETLPESATENSLRPRAPSFSVSIVPIIEPLCTQAAAKLSTDVPRYSESRRLRSSAIAR</sequence>
<dbReference type="Proteomes" id="UP000545490">
    <property type="component" value="Unassembled WGS sequence"/>
</dbReference>
<evidence type="ECO:0000256" key="6">
    <source>
        <dbReference type="SAM" id="MobiDB-lite"/>
    </source>
</evidence>
<dbReference type="Pfam" id="PF03706">
    <property type="entry name" value="LPG_synthase_TM"/>
    <property type="match status" value="1"/>
</dbReference>
<protein>
    <submittedName>
        <fullName evidence="8">Uncharacterized protein</fullName>
    </submittedName>
</protein>
<feature type="transmembrane region" description="Helical" evidence="7">
    <location>
        <begin position="123"/>
        <end position="144"/>
    </location>
</feature>
<evidence type="ECO:0000256" key="3">
    <source>
        <dbReference type="ARBA" id="ARBA00022692"/>
    </source>
</evidence>
<keyword evidence="4 7" id="KW-1133">Transmembrane helix</keyword>
<feature type="transmembrane region" description="Helical" evidence="7">
    <location>
        <begin position="6"/>
        <end position="27"/>
    </location>
</feature>
<evidence type="ECO:0000256" key="5">
    <source>
        <dbReference type="ARBA" id="ARBA00023136"/>
    </source>
</evidence>
<name>A0A7W6BA84_9HYPH</name>
<feature type="transmembrane region" description="Helical" evidence="7">
    <location>
        <begin position="81"/>
        <end position="102"/>
    </location>
</feature>
<comment type="caution">
    <text evidence="8">The sequence shown here is derived from an EMBL/GenBank/DDBJ whole genome shotgun (WGS) entry which is preliminary data.</text>
</comment>
<organism evidence="8 9">
    <name type="scientific">Rhizobium fabae</name>
    <dbReference type="NCBI Taxonomy" id="573179"/>
    <lineage>
        <taxon>Bacteria</taxon>
        <taxon>Pseudomonadati</taxon>
        <taxon>Pseudomonadota</taxon>
        <taxon>Alphaproteobacteria</taxon>
        <taxon>Hyphomicrobiales</taxon>
        <taxon>Rhizobiaceae</taxon>
        <taxon>Rhizobium/Agrobacterium group</taxon>
        <taxon>Rhizobium</taxon>
    </lineage>
</organism>
<feature type="transmembrane region" description="Helical" evidence="7">
    <location>
        <begin position="235"/>
        <end position="257"/>
    </location>
</feature>
<reference evidence="8 9" key="1">
    <citation type="submission" date="2020-08" db="EMBL/GenBank/DDBJ databases">
        <title>Genomic Encyclopedia of Type Strains, Phase IV (KMG-IV): sequencing the most valuable type-strain genomes for metagenomic binning, comparative biology and taxonomic classification.</title>
        <authorList>
            <person name="Goeker M."/>
        </authorList>
    </citation>
    <scope>NUCLEOTIDE SEQUENCE [LARGE SCALE GENOMIC DNA]</scope>
    <source>
        <strain evidence="8 9">DSM 19331</strain>
    </source>
</reference>
<keyword evidence="2" id="KW-1003">Cell membrane</keyword>
<feature type="transmembrane region" description="Helical" evidence="7">
    <location>
        <begin position="47"/>
        <end position="69"/>
    </location>
</feature>
<feature type="region of interest" description="Disordered" evidence="6">
    <location>
        <begin position="305"/>
        <end position="347"/>
    </location>
</feature>
<evidence type="ECO:0000313" key="8">
    <source>
        <dbReference type="EMBL" id="MBB3916828.1"/>
    </source>
</evidence>
<gene>
    <name evidence="8" type="ORF">GGQ65_004137</name>
</gene>
<evidence type="ECO:0000313" key="9">
    <source>
        <dbReference type="Proteomes" id="UP000545490"/>
    </source>
</evidence>
<feature type="compositionally biased region" description="Basic residues" evidence="6">
    <location>
        <begin position="305"/>
        <end position="324"/>
    </location>
</feature>
<keyword evidence="3 7" id="KW-0812">Transmembrane</keyword>
<evidence type="ECO:0000256" key="7">
    <source>
        <dbReference type="SAM" id="Phobius"/>
    </source>
</evidence>
<feature type="transmembrane region" description="Helical" evidence="7">
    <location>
        <begin position="198"/>
        <end position="223"/>
    </location>
</feature>
<dbReference type="GO" id="GO:0005886">
    <property type="term" value="C:plasma membrane"/>
    <property type="evidence" value="ECO:0007669"/>
    <property type="project" value="UniProtKB-SubCell"/>
</dbReference>
<dbReference type="EMBL" id="JACIDG010000010">
    <property type="protein sequence ID" value="MBB3916828.1"/>
    <property type="molecule type" value="Genomic_DNA"/>
</dbReference>
<accession>A0A7W6BA84</accession>
<keyword evidence="5 7" id="KW-0472">Membrane</keyword>
<dbReference type="AlphaFoldDB" id="A0A7W6BA84"/>
<dbReference type="InterPro" id="IPR022791">
    <property type="entry name" value="L-PG_synthase/AglD"/>
</dbReference>
<evidence type="ECO:0000256" key="4">
    <source>
        <dbReference type="ARBA" id="ARBA00022989"/>
    </source>
</evidence>
<feature type="transmembrane region" description="Helical" evidence="7">
    <location>
        <begin position="164"/>
        <end position="186"/>
    </location>
</feature>